<dbReference type="Gene3D" id="3.90.105.10">
    <property type="entry name" value="Molybdopterin biosynthesis moea protein, domain 2"/>
    <property type="match status" value="1"/>
</dbReference>
<dbReference type="GO" id="GO:0046872">
    <property type="term" value="F:metal ion binding"/>
    <property type="evidence" value="ECO:0007669"/>
    <property type="project" value="UniProtKB-UniRule"/>
</dbReference>
<dbReference type="RefSeq" id="WP_158978965.1">
    <property type="nucleotide sequence ID" value="NZ_WSFO01000004.1"/>
</dbReference>
<dbReference type="Pfam" id="PF03454">
    <property type="entry name" value="MoeA_C"/>
    <property type="match status" value="1"/>
</dbReference>
<dbReference type="AlphaFoldDB" id="A0A6A4RHK4"/>
<keyword evidence="4 6" id="KW-0501">Molybdenum cofactor biosynthesis</keyword>
<sequence>MTVMQPLETAGCGCDALDLPQGLTSIAEALDLISDWVAPLPDMDCVALDQAQGRILAQAVTAQTLTPPFDNSAMDGYAVRSADFSGPAPWRLKVTTCVRAGSPMVTSVIPGEAVQLFTGAPLPLGVDAVVMQEHVTRIGDHITLTNRPKPKANIRYAGEDMAPGQQIITSGQRLGAAEIAVLAAAGCSTVVVQRRPRVAILTTGDEVRAPGTDLDVSAIWDVNAPMLTAAIRSSGGEVMQVVQAGDSLFALRDTLATLAHQVDMIVTTGGISVGAADFVKPAIEQLSGKMAFSGVAVKPGKPVSFGKIGSAYWLGLPGNPVSAFVTWTLFGSRLMNGLSKRTTGQSKRRHVVTAAPLNHRTGRCELRLATLSGFDGLGREVVSCPADTQSARVSRLTGADGLVFIPADTDTIPEGGLVEFMPFKY</sequence>
<dbReference type="InterPro" id="IPR036425">
    <property type="entry name" value="MoaB/Mog-like_dom_sf"/>
</dbReference>
<comment type="pathway">
    <text evidence="2 6">Cofactor biosynthesis; molybdopterin biosynthesis.</text>
</comment>
<dbReference type="InterPro" id="IPR036688">
    <property type="entry name" value="MoeA_C_domain_IV_sf"/>
</dbReference>
<dbReference type="CDD" id="cd00887">
    <property type="entry name" value="MoeA"/>
    <property type="match status" value="1"/>
</dbReference>
<comment type="caution">
    <text evidence="8">The sequence shown here is derived from an EMBL/GenBank/DDBJ whole genome shotgun (WGS) entry which is preliminary data.</text>
</comment>
<evidence type="ECO:0000313" key="8">
    <source>
        <dbReference type="EMBL" id="KAE9630591.1"/>
    </source>
</evidence>
<dbReference type="InterPro" id="IPR001453">
    <property type="entry name" value="MoaB/Mog_dom"/>
</dbReference>
<dbReference type="InterPro" id="IPR038987">
    <property type="entry name" value="MoeA-like"/>
</dbReference>
<evidence type="ECO:0000256" key="5">
    <source>
        <dbReference type="ARBA" id="ARBA00047317"/>
    </source>
</evidence>
<dbReference type="Pfam" id="PF00994">
    <property type="entry name" value="MoCF_biosynth"/>
    <property type="match status" value="1"/>
</dbReference>
<gene>
    <name evidence="8" type="ORF">GP644_09365</name>
</gene>
<feature type="domain" description="MoaB/Mog" evidence="7">
    <location>
        <begin position="199"/>
        <end position="337"/>
    </location>
</feature>
<dbReference type="GO" id="GO:0061599">
    <property type="term" value="F:molybdopterin molybdotransferase activity"/>
    <property type="evidence" value="ECO:0007669"/>
    <property type="project" value="UniProtKB-UniRule"/>
</dbReference>
<dbReference type="InterPro" id="IPR036135">
    <property type="entry name" value="MoeA_linker/N_sf"/>
</dbReference>
<evidence type="ECO:0000256" key="3">
    <source>
        <dbReference type="ARBA" id="ARBA00010763"/>
    </source>
</evidence>
<comment type="function">
    <text evidence="1 6">Catalyzes the insertion of molybdate into adenylated molybdopterin with the concomitant release of AMP.</text>
</comment>
<protein>
    <recommendedName>
        <fullName evidence="6">Molybdopterin molybdenumtransferase</fullName>
        <ecNumber evidence="6">2.10.1.1</ecNumber>
    </recommendedName>
</protein>
<dbReference type="Pfam" id="PF03453">
    <property type="entry name" value="MoeA_N"/>
    <property type="match status" value="1"/>
</dbReference>
<comment type="cofactor">
    <cofactor evidence="6">
        <name>Mg(2+)</name>
        <dbReference type="ChEBI" id="CHEBI:18420"/>
    </cofactor>
</comment>
<evidence type="ECO:0000256" key="1">
    <source>
        <dbReference type="ARBA" id="ARBA00002901"/>
    </source>
</evidence>
<dbReference type="PANTHER" id="PTHR10192">
    <property type="entry name" value="MOLYBDOPTERIN BIOSYNTHESIS PROTEIN"/>
    <property type="match status" value="1"/>
</dbReference>
<evidence type="ECO:0000313" key="9">
    <source>
        <dbReference type="Proteomes" id="UP000441586"/>
    </source>
</evidence>
<reference evidence="8 9" key="1">
    <citation type="submission" date="2019-12" db="EMBL/GenBank/DDBJ databases">
        <authorList>
            <person name="Zhang Y.-J."/>
        </authorList>
    </citation>
    <scope>NUCLEOTIDE SEQUENCE [LARGE SCALE GENOMIC DNA]</scope>
    <source>
        <strain evidence="8 9">H18S-6</strain>
    </source>
</reference>
<dbReference type="SMART" id="SM00852">
    <property type="entry name" value="MoCF_biosynth"/>
    <property type="match status" value="1"/>
</dbReference>
<comment type="similarity">
    <text evidence="3 6">Belongs to the MoeA family.</text>
</comment>
<dbReference type="Gene3D" id="2.170.190.11">
    <property type="entry name" value="Molybdopterin biosynthesis moea protein, domain 3"/>
    <property type="match status" value="1"/>
</dbReference>
<dbReference type="InterPro" id="IPR005110">
    <property type="entry name" value="MoeA_linker/N"/>
</dbReference>
<dbReference type="InterPro" id="IPR008284">
    <property type="entry name" value="MoCF_biosynth_CS"/>
</dbReference>
<dbReference type="EC" id="2.10.1.1" evidence="6"/>
<dbReference type="Gene3D" id="3.40.980.10">
    <property type="entry name" value="MoaB/Mog-like domain"/>
    <property type="match status" value="1"/>
</dbReference>
<evidence type="ECO:0000256" key="2">
    <source>
        <dbReference type="ARBA" id="ARBA00005046"/>
    </source>
</evidence>
<dbReference type="GO" id="GO:0005829">
    <property type="term" value="C:cytosol"/>
    <property type="evidence" value="ECO:0007669"/>
    <property type="project" value="TreeGrafter"/>
</dbReference>
<dbReference type="Proteomes" id="UP000441586">
    <property type="component" value="Unassembled WGS sequence"/>
</dbReference>
<accession>A0A6A4RHK4</accession>
<dbReference type="NCBIfam" id="TIGR00177">
    <property type="entry name" value="molyb_syn"/>
    <property type="match status" value="1"/>
</dbReference>
<keyword evidence="6" id="KW-0479">Metal-binding</keyword>
<dbReference type="GO" id="GO:0006777">
    <property type="term" value="P:Mo-molybdopterin cofactor biosynthetic process"/>
    <property type="evidence" value="ECO:0007669"/>
    <property type="project" value="UniProtKB-UniRule"/>
</dbReference>
<name>A0A6A4RHK4_9RHOB</name>
<dbReference type="SUPFAM" id="SSF63882">
    <property type="entry name" value="MoeA N-terminal region -like"/>
    <property type="match status" value="1"/>
</dbReference>
<evidence type="ECO:0000256" key="6">
    <source>
        <dbReference type="RuleBase" id="RU365090"/>
    </source>
</evidence>
<evidence type="ECO:0000256" key="4">
    <source>
        <dbReference type="ARBA" id="ARBA00023150"/>
    </source>
</evidence>
<dbReference type="SUPFAM" id="SSF63867">
    <property type="entry name" value="MoeA C-terminal domain-like"/>
    <property type="match status" value="1"/>
</dbReference>
<keyword evidence="6 8" id="KW-0808">Transferase</keyword>
<dbReference type="EMBL" id="WSFO01000004">
    <property type="protein sequence ID" value="KAE9630591.1"/>
    <property type="molecule type" value="Genomic_DNA"/>
</dbReference>
<dbReference type="Gene3D" id="2.40.340.10">
    <property type="entry name" value="MoeA, C-terminal, domain IV"/>
    <property type="match status" value="1"/>
</dbReference>
<dbReference type="InterPro" id="IPR005111">
    <property type="entry name" value="MoeA_C_domain_IV"/>
</dbReference>
<organism evidence="8 9">
    <name type="scientific">Parasedimentitalea maritima</name>
    <dbReference type="NCBI Taxonomy" id="2578117"/>
    <lineage>
        <taxon>Bacteria</taxon>
        <taxon>Pseudomonadati</taxon>
        <taxon>Pseudomonadota</taxon>
        <taxon>Alphaproteobacteria</taxon>
        <taxon>Rhodobacterales</taxon>
        <taxon>Paracoccaceae</taxon>
        <taxon>Parasedimentitalea</taxon>
    </lineage>
</organism>
<dbReference type="PROSITE" id="PS01079">
    <property type="entry name" value="MOCF_BIOSYNTHESIS_2"/>
    <property type="match status" value="1"/>
</dbReference>
<dbReference type="NCBIfam" id="NF045515">
    <property type="entry name" value="Glp_gephyrin"/>
    <property type="match status" value="1"/>
</dbReference>
<dbReference type="PANTHER" id="PTHR10192:SF5">
    <property type="entry name" value="GEPHYRIN"/>
    <property type="match status" value="1"/>
</dbReference>
<dbReference type="UniPathway" id="UPA00344"/>
<keyword evidence="6" id="KW-0460">Magnesium</keyword>
<comment type="catalytic activity">
    <reaction evidence="5">
        <text>adenylyl-molybdopterin + molybdate = Mo-molybdopterin + AMP + H(+)</text>
        <dbReference type="Rhea" id="RHEA:35047"/>
        <dbReference type="ChEBI" id="CHEBI:15378"/>
        <dbReference type="ChEBI" id="CHEBI:36264"/>
        <dbReference type="ChEBI" id="CHEBI:62727"/>
        <dbReference type="ChEBI" id="CHEBI:71302"/>
        <dbReference type="ChEBI" id="CHEBI:456215"/>
        <dbReference type="EC" id="2.10.1.1"/>
    </reaction>
</comment>
<keyword evidence="6" id="KW-0500">Molybdenum</keyword>
<proteinExistence type="inferred from homology"/>
<dbReference type="SUPFAM" id="SSF53218">
    <property type="entry name" value="Molybdenum cofactor biosynthesis proteins"/>
    <property type="match status" value="1"/>
</dbReference>
<evidence type="ECO:0000259" key="7">
    <source>
        <dbReference type="SMART" id="SM00852"/>
    </source>
</evidence>